<dbReference type="EMBL" id="LQYN01000063">
    <property type="protein sequence ID" value="KYD04153.1"/>
    <property type="molecule type" value="Genomic_DNA"/>
</dbReference>
<keyword evidence="3" id="KW-1185">Reference proteome</keyword>
<dbReference type="InterPro" id="IPR010982">
    <property type="entry name" value="Lambda_DNA-bd_dom_sf"/>
</dbReference>
<dbReference type="GO" id="GO:0003677">
    <property type="term" value="F:DNA binding"/>
    <property type="evidence" value="ECO:0007669"/>
    <property type="project" value="InterPro"/>
</dbReference>
<dbReference type="SMART" id="SM00530">
    <property type="entry name" value="HTH_XRE"/>
    <property type="match status" value="1"/>
</dbReference>
<organism evidence="2 3">
    <name type="scientific">Heyndrickxia sporothermodurans</name>
    <dbReference type="NCBI Taxonomy" id="46224"/>
    <lineage>
        <taxon>Bacteria</taxon>
        <taxon>Bacillati</taxon>
        <taxon>Bacillota</taxon>
        <taxon>Bacilli</taxon>
        <taxon>Bacillales</taxon>
        <taxon>Bacillaceae</taxon>
        <taxon>Heyndrickxia</taxon>
    </lineage>
</organism>
<dbReference type="STRING" id="46224.B4102_3302"/>
<dbReference type="RefSeq" id="WP_066232234.1">
    <property type="nucleotide sequence ID" value="NZ_LQYN01000063.1"/>
</dbReference>
<sequence length="174" mass="20150">MISYGEFIKKHRIASGFKSQRRLAEKSGISAATISRIEKEIQKPEIRTLQTLAPYLETTSYVELMVVCGYWDEDELLEDINTNDIAVEKESGPKELVTEYNKIHSDYKVEERQSPYILSKQKTPSNEEDFIEKIDLSDEELLKQFDLRIDGQKLTEAEAKGIIAYIRSLRQIEK</sequence>
<dbReference type="CDD" id="cd00093">
    <property type="entry name" value="HTH_XRE"/>
    <property type="match status" value="1"/>
</dbReference>
<protein>
    <recommendedName>
        <fullName evidence="1">HTH cro/C1-type domain-containing protein</fullName>
    </recommendedName>
</protein>
<dbReference type="AlphaFoldDB" id="A0A150KVQ9"/>
<accession>A0A150KVQ9</accession>
<proteinExistence type="predicted"/>
<dbReference type="Proteomes" id="UP000075666">
    <property type="component" value="Unassembled WGS sequence"/>
</dbReference>
<comment type="caution">
    <text evidence="2">The sequence shown here is derived from an EMBL/GenBank/DDBJ whole genome shotgun (WGS) entry which is preliminary data.</text>
</comment>
<dbReference type="Pfam" id="PF01381">
    <property type="entry name" value="HTH_3"/>
    <property type="match status" value="1"/>
</dbReference>
<dbReference type="Gene3D" id="1.10.260.40">
    <property type="entry name" value="lambda repressor-like DNA-binding domains"/>
    <property type="match status" value="1"/>
</dbReference>
<gene>
    <name evidence="2" type="ORF">B4102_3302</name>
</gene>
<dbReference type="InterPro" id="IPR001387">
    <property type="entry name" value="Cro/C1-type_HTH"/>
</dbReference>
<dbReference type="PROSITE" id="PS50943">
    <property type="entry name" value="HTH_CROC1"/>
    <property type="match status" value="1"/>
</dbReference>
<evidence type="ECO:0000259" key="1">
    <source>
        <dbReference type="PROSITE" id="PS50943"/>
    </source>
</evidence>
<reference evidence="2 3" key="1">
    <citation type="submission" date="2016-01" db="EMBL/GenBank/DDBJ databases">
        <title>Genome Sequences of Twelve Sporeforming Bacillus Species Isolated from Foods.</title>
        <authorList>
            <person name="Berendsen E.M."/>
            <person name="Wells-Bennik M.H."/>
            <person name="Krawcyk A.O."/>
            <person name="De Jong A."/>
            <person name="Holsappel S."/>
            <person name="Eijlander R.T."/>
            <person name="Kuipers O.P."/>
        </authorList>
    </citation>
    <scope>NUCLEOTIDE SEQUENCE [LARGE SCALE GENOMIC DNA]</scope>
    <source>
        <strain evidence="2 3">B4102</strain>
    </source>
</reference>
<feature type="domain" description="HTH cro/C1-type" evidence="1">
    <location>
        <begin position="19"/>
        <end position="64"/>
    </location>
</feature>
<evidence type="ECO:0000313" key="2">
    <source>
        <dbReference type="EMBL" id="KYD04153.1"/>
    </source>
</evidence>
<dbReference type="PATRIC" id="fig|46224.3.peg.3388"/>
<evidence type="ECO:0000313" key="3">
    <source>
        <dbReference type="Proteomes" id="UP000075666"/>
    </source>
</evidence>
<dbReference type="SUPFAM" id="SSF47413">
    <property type="entry name" value="lambda repressor-like DNA-binding domains"/>
    <property type="match status" value="1"/>
</dbReference>
<name>A0A150KVQ9_9BACI</name>